<dbReference type="Gene3D" id="1.10.3210.10">
    <property type="entry name" value="Hypothetical protein af1432"/>
    <property type="match status" value="1"/>
</dbReference>
<dbReference type="PANTHER" id="PTHR46246">
    <property type="entry name" value="GUANOSINE-3',5'-BIS(DIPHOSPHATE) 3'-PYROPHOSPHOHYDROLASE MESH1"/>
    <property type="match status" value="1"/>
</dbReference>
<comment type="caution">
    <text evidence="2">The sequence shown here is derived from an EMBL/GenBank/DDBJ whole genome shotgun (WGS) entry which is preliminary data.</text>
</comment>
<name>A0A1F6M8Y8_9BACT</name>
<dbReference type="EMBL" id="MFQD01000018">
    <property type="protein sequence ID" value="OGH68040.1"/>
    <property type="molecule type" value="Genomic_DNA"/>
</dbReference>
<dbReference type="AlphaFoldDB" id="A0A1F6M8Y8"/>
<organism evidence="2 3">
    <name type="scientific">Candidatus Magasanikbacteria bacterium RIFCSPHIGHO2_02_FULL_50_9b</name>
    <dbReference type="NCBI Taxonomy" id="1798682"/>
    <lineage>
        <taxon>Bacteria</taxon>
        <taxon>Candidatus Magasanikiibacteriota</taxon>
    </lineage>
</organism>
<protein>
    <recommendedName>
        <fullName evidence="1">HD/PDEase domain-containing protein</fullName>
    </recommendedName>
</protein>
<feature type="domain" description="HD/PDEase" evidence="1">
    <location>
        <begin position="118"/>
        <end position="227"/>
    </location>
</feature>
<dbReference type="SMART" id="SM00471">
    <property type="entry name" value="HDc"/>
    <property type="match status" value="1"/>
</dbReference>
<dbReference type="Proteomes" id="UP000176532">
    <property type="component" value="Unassembled WGS sequence"/>
</dbReference>
<accession>A0A1F6M8Y8</accession>
<dbReference type="Pfam" id="PF13328">
    <property type="entry name" value="HD_4"/>
    <property type="match status" value="1"/>
</dbReference>
<evidence type="ECO:0000313" key="3">
    <source>
        <dbReference type="Proteomes" id="UP000176532"/>
    </source>
</evidence>
<dbReference type="STRING" id="1798682.A3C15_00605"/>
<sequence length="260" mass="28924">MYTVNVDDYFHTPLISPEDVAEHRQTAGTFESYDDALAYAQGIVESVYRGALIAAEGDDQMMGVYWAHHGEDAWISPALDGRERFSASDYFTQLCETPEHRASVLVLTRIPGMRKGTTDKPAYTHSFHVRDLLEEHGYGFDVCLAGLLHDIVEDGGVSLAELRAAGFSERVVGLVDLCSHDASIEGNDARWVVMIARLVQADDSDAWAIKVADLLDNLRDSGTMEVEWREWMMGVKRALMGRVARGVEEFLVKSLSKLPN</sequence>
<dbReference type="InterPro" id="IPR003607">
    <property type="entry name" value="HD/PDEase_dom"/>
</dbReference>
<reference evidence="2 3" key="1">
    <citation type="journal article" date="2016" name="Nat. Commun.">
        <title>Thousands of microbial genomes shed light on interconnected biogeochemical processes in an aquifer system.</title>
        <authorList>
            <person name="Anantharaman K."/>
            <person name="Brown C.T."/>
            <person name="Hug L.A."/>
            <person name="Sharon I."/>
            <person name="Castelle C.J."/>
            <person name="Probst A.J."/>
            <person name="Thomas B.C."/>
            <person name="Singh A."/>
            <person name="Wilkins M.J."/>
            <person name="Karaoz U."/>
            <person name="Brodie E.L."/>
            <person name="Williams K.H."/>
            <person name="Hubbard S.S."/>
            <person name="Banfield J.F."/>
        </authorList>
    </citation>
    <scope>NUCLEOTIDE SEQUENCE [LARGE SCALE GENOMIC DNA]</scope>
</reference>
<dbReference type="GO" id="GO:0008893">
    <property type="term" value="F:guanosine-3',5'-bis(diphosphate) 3'-diphosphatase activity"/>
    <property type="evidence" value="ECO:0007669"/>
    <property type="project" value="TreeGrafter"/>
</dbReference>
<evidence type="ECO:0000259" key="1">
    <source>
        <dbReference type="SMART" id="SM00471"/>
    </source>
</evidence>
<dbReference type="PANTHER" id="PTHR46246:SF1">
    <property type="entry name" value="GUANOSINE-3',5'-BIS(DIPHOSPHATE) 3'-PYROPHOSPHOHYDROLASE MESH1"/>
    <property type="match status" value="1"/>
</dbReference>
<gene>
    <name evidence="2" type="ORF">A3C15_00605</name>
</gene>
<dbReference type="InterPro" id="IPR052194">
    <property type="entry name" value="MESH1"/>
</dbReference>
<evidence type="ECO:0000313" key="2">
    <source>
        <dbReference type="EMBL" id="OGH68040.1"/>
    </source>
</evidence>
<dbReference type="SUPFAM" id="SSF109604">
    <property type="entry name" value="HD-domain/PDEase-like"/>
    <property type="match status" value="1"/>
</dbReference>
<proteinExistence type="predicted"/>